<keyword evidence="2" id="KW-0456">Lyase</keyword>
<name>A0A915PNN7_9BILA</name>
<protein>
    <submittedName>
        <fullName evidence="5">Guanylate cyclase domain-containing protein</fullName>
    </submittedName>
</protein>
<evidence type="ECO:0000313" key="5">
    <source>
        <dbReference type="WBParaSite" id="sdigi.contig28.g2159.t1"/>
    </source>
</evidence>
<evidence type="ECO:0000313" key="4">
    <source>
        <dbReference type="Proteomes" id="UP000887581"/>
    </source>
</evidence>
<feature type="domain" description="Guanylate cyclase" evidence="3">
    <location>
        <begin position="11"/>
        <end position="91"/>
    </location>
</feature>
<accession>A0A915PNN7</accession>
<dbReference type="GO" id="GO:0008074">
    <property type="term" value="C:guanylate cyclase complex, soluble"/>
    <property type="evidence" value="ECO:0007669"/>
    <property type="project" value="TreeGrafter"/>
</dbReference>
<comment type="catalytic activity">
    <reaction evidence="1">
        <text>GTP = 3',5'-cyclic GMP + diphosphate</text>
        <dbReference type="Rhea" id="RHEA:13665"/>
        <dbReference type="ChEBI" id="CHEBI:33019"/>
        <dbReference type="ChEBI" id="CHEBI:37565"/>
        <dbReference type="ChEBI" id="CHEBI:57746"/>
        <dbReference type="EC" id="4.6.1.2"/>
    </reaction>
</comment>
<evidence type="ECO:0000259" key="3">
    <source>
        <dbReference type="PROSITE" id="PS50125"/>
    </source>
</evidence>
<dbReference type="Proteomes" id="UP000887581">
    <property type="component" value="Unplaced"/>
</dbReference>
<dbReference type="AlphaFoldDB" id="A0A915PNN7"/>
<dbReference type="PANTHER" id="PTHR45655:SF13">
    <property type="entry name" value="SOLUBLE GUANYLATE CYCLASE GCY-32-RELATED"/>
    <property type="match status" value="1"/>
</dbReference>
<dbReference type="PANTHER" id="PTHR45655">
    <property type="entry name" value="GUANYLATE CYCLASE SOLUBLE SUBUNIT BETA-2"/>
    <property type="match status" value="1"/>
</dbReference>
<dbReference type="GO" id="GO:0019934">
    <property type="term" value="P:cGMP-mediated signaling"/>
    <property type="evidence" value="ECO:0007669"/>
    <property type="project" value="TreeGrafter"/>
</dbReference>
<dbReference type="SUPFAM" id="SSF55073">
    <property type="entry name" value="Nucleotide cyclase"/>
    <property type="match status" value="1"/>
</dbReference>
<proteinExistence type="predicted"/>
<dbReference type="GO" id="GO:0070482">
    <property type="term" value="P:response to oxygen levels"/>
    <property type="evidence" value="ECO:0007669"/>
    <property type="project" value="TreeGrafter"/>
</dbReference>
<keyword evidence="4" id="KW-1185">Reference proteome</keyword>
<dbReference type="Pfam" id="PF00211">
    <property type="entry name" value="Guanylate_cyc"/>
    <property type="match status" value="1"/>
</dbReference>
<reference evidence="5" key="1">
    <citation type="submission" date="2022-11" db="UniProtKB">
        <authorList>
            <consortium name="WormBaseParasite"/>
        </authorList>
    </citation>
    <scope>IDENTIFICATION</scope>
</reference>
<evidence type="ECO:0000256" key="1">
    <source>
        <dbReference type="ARBA" id="ARBA00001436"/>
    </source>
</evidence>
<sequence length="99" mass="10861">MSHVPTFIAAQLISGKAVFKIETIDDTYVTVRGIPEQTENHCELLYHLVVDMTFEVQSVIDPITGKPLQIRFGINSAAVLVGVIGKKMPRHVALALGNF</sequence>
<dbReference type="InterPro" id="IPR001054">
    <property type="entry name" value="A/G_cyclase"/>
</dbReference>
<dbReference type="WBParaSite" id="sdigi.contig28.g2159.t1">
    <property type="protein sequence ID" value="sdigi.contig28.g2159.t1"/>
    <property type="gene ID" value="sdigi.contig28.g2159"/>
</dbReference>
<dbReference type="Gene3D" id="3.30.70.1230">
    <property type="entry name" value="Nucleotide cyclase"/>
    <property type="match status" value="1"/>
</dbReference>
<dbReference type="PROSITE" id="PS50125">
    <property type="entry name" value="GUANYLATE_CYCLASE_2"/>
    <property type="match status" value="1"/>
</dbReference>
<organism evidence="4 5">
    <name type="scientific">Setaria digitata</name>
    <dbReference type="NCBI Taxonomy" id="48799"/>
    <lineage>
        <taxon>Eukaryota</taxon>
        <taxon>Metazoa</taxon>
        <taxon>Ecdysozoa</taxon>
        <taxon>Nematoda</taxon>
        <taxon>Chromadorea</taxon>
        <taxon>Rhabditida</taxon>
        <taxon>Spirurina</taxon>
        <taxon>Spiruromorpha</taxon>
        <taxon>Filarioidea</taxon>
        <taxon>Setariidae</taxon>
        <taxon>Setaria</taxon>
    </lineage>
</organism>
<evidence type="ECO:0000256" key="2">
    <source>
        <dbReference type="ARBA" id="ARBA00023239"/>
    </source>
</evidence>
<dbReference type="GO" id="GO:0004383">
    <property type="term" value="F:guanylate cyclase activity"/>
    <property type="evidence" value="ECO:0007669"/>
    <property type="project" value="UniProtKB-EC"/>
</dbReference>
<dbReference type="InterPro" id="IPR029787">
    <property type="entry name" value="Nucleotide_cyclase"/>
</dbReference>